<dbReference type="Proteomes" id="UP001500782">
    <property type="component" value="Unassembled WGS sequence"/>
</dbReference>
<accession>A0ABP3G0B2</accession>
<name>A0ABP3G0B2_9BACI</name>
<gene>
    <name evidence="2" type="ORF">GCM10008967_19990</name>
</gene>
<comment type="caution">
    <text evidence="2">The sequence shown here is derived from an EMBL/GenBank/DDBJ whole genome shotgun (WGS) entry which is preliminary data.</text>
</comment>
<feature type="region of interest" description="Disordered" evidence="1">
    <location>
        <begin position="1"/>
        <end position="22"/>
    </location>
</feature>
<protein>
    <submittedName>
        <fullName evidence="2">Uncharacterized protein</fullName>
    </submittedName>
</protein>
<evidence type="ECO:0000256" key="1">
    <source>
        <dbReference type="SAM" id="MobiDB-lite"/>
    </source>
</evidence>
<organism evidence="2 3">
    <name type="scientific">Bacillus carboniphilus</name>
    <dbReference type="NCBI Taxonomy" id="86663"/>
    <lineage>
        <taxon>Bacteria</taxon>
        <taxon>Bacillati</taxon>
        <taxon>Bacillota</taxon>
        <taxon>Bacilli</taxon>
        <taxon>Bacillales</taxon>
        <taxon>Bacillaceae</taxon>
        <taxon>Bacillus</taxon>
    </lineage>
</organism>
<proteinExistence type="predicted"/>
<keyword evidence="3" id="KW-1185">Reference proteome</keyword>
<dbReference type="RefSeq" id="WP_343798694.1">
    <property type="nucleotide sequence ID" value="NZ_BAAADJ010000021.1"/>
</dbReference>
<sequence>MVQNDKSQYKVTSGPYKDKAQGLKFGYEYTTGNQPNKGSKNTNNK</sequence>
<evidence type="ECO:0000313" key="2">
    <source>
        <dbReference type="EMBL" id="GAA0329498.1"/>
    </source>
</evidence>
<dbReference type="EMBL" id="BAAADJ010000021">
    <property type="protein sequence ID" value="GAA0329498.1"/>
    <property type="molecule type" value="Genomic_DNA"/>
</dbReference>
<feature type="compositionally biased region" description="Polar residues" evidence="1">
    <location>
        <begin position="1"/>
        <end position="11"/>
    </location>
</feature>
<evidence type="ECO:0000313" key="3">
    <source>
        <dbReference type="Proteomes" id="UP001500782"/>
    </source>
</evidence>
<reference evidence="3" key="1">
    <citation type="journal article" date="2019" name="Int. J. Syst. Evol. Microbiol.">
        <title>The Global Catalogue of Microorganisms (GCM) 10K type strain sequencing project: providing services to taxonomists for standard genome sequencing and annotation.</title>
        <authorList>
            <consortium name="The Broad Institute Genomics Platform"/>
            <consortium name="The Broad Institute Genome Sequencing Center for Infectious Disease"/>
            <person name="Wu L."/>
            <person name="Ma J."/>
        </authorList>
    </citation>
    <scope>NUCLEOTIDE SEQUENCE [LARGE SCALE GENOMIC DNA]</scope>
    <source>
        <strain evidence="3">JCM 9731</strain>
    </source>
</reference>